<dbReference type="AlphaFoldDB" id="G7JDV2"/>
<reference evidence="1 3" key="2">
    <citation type="journal article" date="2014" name="BMC Genomics">
        <title>An improved genome release (version Mt4.0) for the model legume Medicago truncatula.</title>
        <authorList>
            <person name="Tang H."/>
            <person name="Krishnakumar V."/>
            <person name="Bidwell S."/>
            <person name="Rosen B."/>
            <person name="Chan A."/>
            <person name="Zhou S."/>
            <person name="Gentzbittel L."/>
            <person name="Childs K.L."/>
            <person name="Yandell M."/>
            <person name="Gundlach H."/>
            <person name="Mayer K.F."/>
            <person name="Schwartz D.C."/>
            <person name="Town C.D."/>
        </authorList>
    </citation>
    <scope>GENOME REANNOTATION</scope>
    <source>
        <strain evidence="2 3">cv. Jemalong A17</strain>
    </source>
</reference>
<dbReference type="EnsemblPlants" id="AES89847">
    <property type="protein sequence ID" value="AES89847"/>
    <property type="gene ID" value="MTR_4g080760"/>
</dbReference>
<evidence type="ECO:0000313" key="3">
    <source>
        <dbReference type="Proteomes" id="UP000002051"/>
    </source>
</evidence>
<reference evidence="1 3" key="1">
    <citation type="journal article" date="2011" name="Nature">
        <title>The Medicago genome provides insight into the evolution of rhizobial symbioses.</title>
        <authorList>
            <person name="Young N.D."/>
            <person name="Debelle F."/>
            <person name="Oldroyd G.E."/>
            <person name="Geurts R."/>
            <person name="Cannon S.B."/>
            <person name="Udvardi M.K."/>
            <person name="Benedito V.A."/>
            <person name="Mayer K.F."/>
            <person name="Gouzy J."/>
            <person name="Schoof H."/>
            <person name="Van de Peer Y."/>
            <person name="Proost S."/>
            <person name="Cook D.R."/>
            <person name="Meyers B.C."/>
            <person name="Spannagl M."/>
            <person name="Cheung F."/>
            <person name="De Mita S."/>
            <person name="Krishnakumar V."/>
            <person name="Gundlach H."/>
            <person name="Zhou S."/>
            <person name="Mudge J."/>
            <person name="Bharti A.K."/>
            <person name="Murray J.D."/>
            <person name="Naoumkina M.A."/>
            <person name="Rosen B."/>
            <person name="Silverstein K.A."/>
            <person name="Tang H."/>
            <person name="Rombauts S."/>
            <person name="Zhao P.X."/>
            <person name="Zhou P."/>
            <person name="Barbe V."/>
            <person name="Bardou P."/>
            <person name="Bechner M."/>
            <person name="Bellec A."/>
            <person name="Berger A."/>
            <person name="Berges H."/>
            <person name="Bidwell S."/>
            <person name="Bisseling T."/>
            <person name="Choisne N."/>
            <person name="Couloux A."/>
            <person name="Denny R."/>
            <person name="Deshpande S."/>
            <person name="Dai X."/>
            <person name="Doyle J.J."/>
            <person name="Dudez A.M."/>
            <person name="Farmer A.D."/>
            <person name="Fouteau S."/>
            <person name="Franken C."/>
            <person name="Gibelin C."/>
            <person name="Gish J."/>
            <person name="Goldstein S."/>
            <person name="Gonzalez A.J."/>
            <person name="Green P.J."/>
            <person name="Hallab A."/>
            <person name="Hartog M."/>
            <person name="Hua A."/>
            <person name="Humphray S.J."/>
            <person name="Jeong D.H."/>
            <person name="Jing Y."/>
            <person name="Jocker A."/>
            <person name="Kenton S.M."/>
            <person name="Kim D.J."/>
            <person name="Klee K."/>
            <person name="Lai H."/>
            <person name="Lang C."/>
            <person name="Lin S."/>
            <person name="Macmil S.L."/>
            <person name="Magdelenat G."/>
            <person name="Matthews L."/>
            <person name="McCorrison J."/>
            <person name="Monaghan E.L."/>
            <person name="Mun J.H."/>
            <person name="Najar F.Z."/>
            <person name="Nicholson C."/>
            <person name="Noirot C."/>
            <person name="O'Bleness M."/>
            <person name="Paule C.R."/>
            <person name="Poulain J."/>
            <person name="Prion F."/>
            <person name="Qin B."/>
            <person name="Qu C."/>
            <person name="Retzel E.F."/>
            <person name="Riddle C."/>
            <person name="Sallet E."/>
            <person name="Samain S."/>
            <person name="Samson N."/>
            <person name="Sanders I."/>
            <person name="Saurat O."/>
            <person name="Scarpelli C."/>
            <person name="Schiex T."/>
            <person name="Segurens B."/>
            <person name="Severin A.J."/>
            <person name="Sherrier D.J."/>
            <person name="Shi R."/>
            <person name="Sims S."/>
            <person name="Singer S.R."/>
            <person name="Sinharoy S."/>
            <person name="Sterck L."/>
            <person name="Viollet A."/>
            <person name="Wang B.B."/>
            <person name="Wang K."/>
            <person name="Wang M."/>
            <person name="Wang X."/>
            <person name="Warfsmann J."/>
            <person name="Weissenbach J."/>
            <person name="White D.D."/>
            <person name="White J.D."/>
            <person name="Wiley G.B."/>
            <person name="Wincker P."/>
            <person name="Xing Y."/>
            <person name="Yang L."/>
            <person name="Yao Z."/>
            <person name="Ying F."/>
            <person name="Zhai J."/>
            <person name="Zhou L."/>
            <person name="Zuber A."/>
            <person name="Denarie J."/>
            <person name="Dixon R.A."/>
            <person name="May G.D."/>
            <person name="Schwartz D.C."/>
            <person name="Rogers J."/>
            <person name="Quetier F."/>
            <person name="Town C.D."/>
            <person name="Roe B.A."/>
        </authorList>
    </citation>
    <scope>NUCLEOTIDE SEQUENCE [LARGE SCALE GENOMIC DNA]</scope>
    <source>
        <strain evidence="1">A17</strain>
        <strain evidence="2 3">cv. Jemalong A17</strain>
    </source>
</reference>
<evidence type="ECO:0000313" key="1">
    <source>
        <dbReference type="EMBL" id="AES89847.1"/>
    </source>
</evidence>
<dbReference type="Proteomes" id="UP000002051">
    <property type="component" value="Chromosome 4"/>
</dbReference>
<dbReference type="PaxDb" id="3880-AES89847"/>
<dbReference type="HOGENOM" id="CLU_2472464_0_0_1"/>
<gene>
    <name evidence="1" type="ordered locus">MTR_4g080760</name>
</gene>
<reference evidence="2" key="3">
    <citation type="submission" date="2015-04" db="UniProtKB">
        <authorList>
            <consortium name="EnsemblPlants"/>
        </authorList>
    </citation>
    <scope>IDENTIFICATION</scope>
    <source>
        <strain evidence="2">cv. Jemalong A17</strain>
    </source>
</reference>
<name>G7JDV2_MEDTR</name>
<proteinExistence type="predicted"/>
<evidence type="ECO:0000313" key="2">
    <source>
        <dbReference type="EnsemblPlants" id="AES89847"/>
    </source>
</evidence>
<organism evidence="1 3">
    <name type="scientific">Medicago truncatula</name>
    <name type="common">Barrel medic</name>
    <name type="synonym">Medicago tribuloides</name>
    <dbReference type="NCBI Taxonomy" id="3880"/>
    <lineage>
        <taxon>Eukaryota</taxon>
        <taxon>Viridiplantae</taxon>
        <taxon>Streptophyta</taxon>
        <taxon>Embryophyta</taxon>
        <taxon>Tracheophyta</taxon>
        <taxon>Spermatophyta</taxon>
        <taxon>Magnoliopsida</taxon>
        <taxon>eudicotyledons</taxon>
        <taxon>Gunneridae</taxon>
        <taxon>Pentapetalae</taxon>
        <taxon>rosids</taxon>
        <taxon>fabids</taxon>
        <taxon>Fabales</taxon>
        <taxon>Fabaceae</taxon>
        <taxon>Papilionoideae</taxon>
        <taxon>50 kb inversion clade</taxon>
        <taxon>NPAAA clade</taxon>
        <taxon>Hologalegina</taxon>
        <taxon>IRL clade</taxon>
        <taxon>Trifolieae</taxon>
        <taxon>Medicago</taxon>
    </lineage>
</organism>
<dbReference type="EMBL" id="CM001220">
    <property type="protein sequence ID" value="AES89847.1"/>
    <property type="molecule type" value="Genomic_DNA"/>
</dbReference>
<sequence>MTPLLPLLTTHRREKKGEPMNIELEKKPTSEISINSRSTFKLLDNTYMDFWFMNDDDGYMKKMKMKMKKKKKKKKRKRNINYVLVIHC</sequence>
<keyword evidence="3" id="KW-1185">Reference proteome</keyword>
<accession>G7JDV2</accession>
<protein>
    <submittedName>
        <fullName evidence="1 2">Uncharacterized protein</fullName>
    </submittedName>
</protein>